<reference evidence="1 2" key="1">
    <citation type="submission" date="2016-03" db="EMBL/GenBank/DDBJ databases">
        <authorList>
            <person name="Sant'Anna F.H."/>
            <person name="Ambrosini A."/>
            <person name="Souza R."/>
            <person name="Bach E."/>
            <person name="Fernandes G."/>
            <person name="Balsanelli E."/>
            <person name="Baura V.A."/>
            <person name="Souza E.M."/>
            <person name="Passaglia L."/>
        </authorList>
    </citation>
    <scope>NUCLEOTIDE SEQUENCE [LARGE SCALE GENOMIC DNA]</scope>
    <source>
        <strain evidence="1 2">P26E</strain>
    </source>
</reference>
<evidence type="ECO:0000313" key="2">
    <source>
        <dbReference type="Proteomes" id="UP000186058"/>
    </source>
</evidence>
<keyword evidence="2" id="KW-1185">Reference proteome</keyword>
<name>A0ABX3ES06_9BACL</name>
<sequence>MDENEDYVGVESMNRLNASIHKSSLQSVLKLLMPRFPSFYVWLRYHWFRYFFEKLEYKLLMLEEASVNEPLYMTLNELYHCAFRVIVSENRIALEYSHAVSDAYGGSMFLKSLIAEY</sequence>
<protein>
    <recommendedName>
        <fullName evidence="3">Alcohol acetyltransferase</fullName>
    </recommendedName>
</protein>
<dbReference type="RefSeq" id="WP_074106825.1">
    <property type="nucleotide sequence ID" value="NZ_LVWI01000003.1"/>
</dbReference>
<organism evidence="1 2">
    <name type="scientific">Paenibacillus helianthi</name>
    <dbReference type="NCBI Taxonomy" id="1349432"/>
    <lineage>
        <taxon>Bacteria</taxon>
        <taxon>Bacillati</taxon>
        <taxon>Bacillota</taxon>
        <taxon>Bacilli</taxon>
        <taxon>Bacillales</taxon>
        <taxon>Paenibacillaceae</taxon>
        <taxon>Paenibacillus</taxon>
    </lineage>
</organism>
<evidence type="ECO:0000313" key="1">
    <source>
        <dbReference type="EMBL" id="OKP90459.1"/>
    </source>
</evidence>
<accession>A0ABX3ES06</accession>
<gene>
    <name evidence="1" type="ORF">A3844_05350</name>
</gene>
<proteinExistence type="predicted"/>
<comment type="caution">
    <text evidence="1">The sequence shown here is derived from an EMBL/GenBank/DDBJ whole genome shotgun (WGS) entry which is preliminary data.</text>
</comment>
<evidence type="ECO:0008006" key="3">
    <source>
        <dbReference type="Google" id="ProtNLM"/>
    </source>
</evidence>
<dbReference type="EMBL" id="LVWI01000003">
    <property type="protein sequence ID" value="OKP90459.1"/>
    <property type="molecule type" value="Genomic_DNA"/>
</dbReference>
<dbReference type="Proteomes" id="UP000186058">
    <property type="component" value="Unassembled WGS sequence"/>
</dbReference>